<evidence type="ECO:0000313" key="2">
    <source>
        <dbReference type="Proteomes" id="UP001057402"/>
    </source>
</evidence>
<evidence type="ECO:0000313" key="1">
    <source>
        <dbReference type="EMBL" id="KAI4376659.1"/>
    </source>
</evidence>
<dbReference type="EMBL" id="CM042883">
    <property type="protein sequence ID" value="KAI4376659.1"/>
    <property type="molecule type" value="Genomic_DNA"/>
</dbReference>
<protein>
    <submittedName>
        <fullName evidence="1">Uncharacterized protein</fullName>
    </submittedName>
</protein>
<reference evidence="2" key="1">
    <citation type="journal article" date="2023" name="Front. Plant Sci.">
        <title>Chromosomal-level genome assembly of Melastoma candidum provides insights into trichome evolution.</title>
        <authorList>
            <person name="Zhong Y."/>
            <person name="Wu W."/>
            <person name="Sun C."/>
            <person name="Zou P."/>
            <person name="Liu Y."/>
            <person name="Dai S."/>
            <person name="Zhou R."/>
        </authorList>
    </citation>
    <scope>NUCLEOTIDE SEQUENCE [LARGE SCALE GENOMIC DNA]</scope>
</reference>
<dbReference type="Proteomes" id="UP001057402">
    <property type="component" value="Chromosome 4"/>
</dbReference>
<organism evidence="1 2">
    <name type="scientific">Melastoma candidum</name>
    <dbReference type="NCBI Taxonomy" id="119954"/>
    <lineage>
        <taxon>Eukaryota</taxon>
        <taxon>Viridiplantae</taxon>
        <taxon>Streptophyta</taxon>
        <taxon>Embryophyta</taxon>
        <taxon>Tracheophyta</taxon>
        <taxon>Spermatophyta</taxon>
        <taxon>Magnoliopsida</taxon>
        <taxon>eudicotyledons</taxon>
        <taxon>Gunneridae</taxon>
        <taxon>Pentapetalae</taxon>
        <taxon>rosids</taxon>
        <taxon>malvids</taxon>
        <taxon>Myrtales</taxon>
        <taxon>Melastomataceae</taxon>
        <taxon>Melastomatoideae</taxon>
        <taxon>Melastomateae</taxon>
        <taxon>Melastoma</taxon>
    </lineage>
</organism>
<gene>
    <name evidence="1" type="ORF">MLD38_014397</name>
</gene>
<keyword evidence="2" id="KW-1185">Reference proteome</keyword>
<comment type="caution">
    <text evidence="1">The sequence shown here is derived from an EMBL/GenBank/DDBJ whole genome shotgun (WGS) entry which is preliminary data.</text>
</comment>
<name>A0ACB9RCR7_9MYRT</name>
<accession>A0ACB9RCR7</accession>
<sequence>MIAGRLKKFALRRIISRCSDEAKFFHAVNIEPVCQPFDEIPHRNVLPVNRPRPMVDSIHPSDTSRGILLFRERLRSGLPLNVDEFKVTLAFKSCGGDAVLVGQVHGFVVMSGFSCFTSVGNSLMSAYFKGGQFGDGTCVFESMEDPDVISWNTVISGCKTSEDALSWGVRMNLSGVAFNSVSYCMLLAFSAGHGGFLFGLQLHCDATKSGVDDEVFVGNALVSLYAKHDRITDARKAFDEISVKDVVSWNAMLSGYAQDGTGKCGQDALLMFLEMVKEGWRLDHITLTSAVSACGHERNIEIGRQIHGLSFKRGYAEHVSVGNVLMSMYSKSEAVDDAKLVFNAMRERNVVSWTTLISIGENVVSLFKKMRLDGVYPNDVTCVAVLHSLTENNLVEEGEMIHGFCLKTSFTSNLNVSNSLITMYAAFKSMDNSLKVFGELVHRDIISWNALISGYAQNGQSKEAIEMFFLVMGELQPTHYTYGSVLNAIGAAEDVSLRHGQRCHANLIKLGVNGDPIVSGALLDMYAKRGSIDESLKVFHETRVRTQFAWTAMISAHARHGDGQAVIELFHTMTEEGIRPDSITFLSVLAACSRQGLLEVGQQVFDSMTNDYLIEPSPEHYSCMVDMLGRAGKLHQAEDVVNKIPGGPTMSVLQSLLGSCRVHGDVEMAQRMGDKLIEIEPTESGSYVLLSNMYAEKGQWEKVAEVRIGMRERGVKKEVGLSWVDTGRGDAGGDMYLHGFSSGDLTHPRSEDIYRMADWLGAEMQELRKEDWLGMEGNAGNERGGRH</sequence>
<proteinExistence type="predicted"/>